<evidence type="ECO:0000313" key="2">
    <source>
        <dbReference type="Proteomes" id="UP000029444"/>
    </source>
</evidence>
<evidence type="ECO:0000313" key="1">
    <source>
        <dbReference type="EMBL" id="KGD61687.1"/>
    </source>
</evidence>
<accession>A0A095SB09</accession>
<sequence>MSNYCINCGEPGSLEPVKEPENHEAPFLERGVFNDTEASYSEEQEVTILCCGVCQHEMIDLPSAGSSGSALFVVVGRVCDEEDVLRFVKATSSDEAEAKFTQMIKVLQDWNGDNEIYIEFCVPLSDYQSFLIS</sequence>
<dbReference type="Proteomes" id="UP000029444">
    <property type="component" value="Unassembled WGS sequence"/>
</dbReference>
<dbReference type="RefSeq" id="WP_065130369.1">
    <property type="nucleotide sequence ID" value="NZ_ARXV01000024.1"/>
</dbReference>
<reference evidence="1 2" key="1">
    <citation type="submission" date="2012-09" db="EMBL/GenBank/DDBJ databases">
        <title>Genome Sequence of alkane-degrading Bacterium Alcanivorax sp. 19-m-6.</title>
        <authorList>
            <person name="Lai Q."/>
            <person name="Shao Z."/>
        </authorList>
    </citation>
    <scope>NUCLEOTIDE SEQUENCE [LARGE SCALE GENOMIC DNA]</scope>
    <source>
        <strain evidence="1 2">19-m-6</strain>
    </source>
</reference>
<protein>
    <submittedName>
        <fullName evidence="1">Uncharacterized protein</fullName>
    </submittedName>
</protein>
<comment type="caution">
    <text evidence="1">The sequence shown here is derived from an EMBL/GenBank/DDBJ whole genome shotgun (WGS) entry which is preliminary data.</text>
</comment>
<name>A0A095SB09_9GAMM</name>
<dbReference type="EMBL" id="ARXV01000024">
    <property type="protein sequence ID" value="KGD61687.1"/>
    <property type="molecule type" value="Genomic_DNA"/>
</dbReference>
<gene>
    <name evidence="1" type="ORF">Y5S_03695</name>
</gene>
<proteinExistence type="predicted"/>
<dbReference type="AlphaFoldDB" id="A0A095SB09"/>
<organism evidence="1 2">
    <name type="scientific">Alcanivorax nanhaiticus</name>
    <dbReference type="NCBI Taxonomy" id="1177154"/>
    <lineage>
        <taxon>Bacteria</taxon>
        <taxon>Pseudomonadati</taxon>
        <taxon>Pseudomonadota</taxon>
        <taxon>Gammaproteobacteria</taxon>
        <taxon>Oceanospirillales</taxon>
        <taxon>Alcanivoracaceae</taxon>
        <taxon>Alcanivorax</taxon>
    </lineage>
</organism>
<keyword evidence="2" id="KW-1185">Reference proteome</keyword>